<dbReference type="PANTHER" id="PTHR35152:SF1">
    <property type="entry name" value="DOMAIN SIGNALLING PROTEIN, PUTATIVE (AFU_ORTHOLOGUE AFUA_5G11310)-RELATED"/>
    <property type="match status" value="1"/>
</dbReference>
<evidence type="ECO:0000259" key="3">
    <source>
        <dbReference type="PROSITE" id="PS50924"/>
    </source>
</evidence>
<keyword evidence="5" id="KW-1185">Reference proteome</keyword>
<dbReference type="InterPro" id="IPR005330">
    <property type="entry name" value="MHYT_dom"/>
</dbReference>
<feature type="domain" description="MHYT" evidence="3">
    <location>
        <begin position="10"/>
        <end position="211"/>
    </location>
</feature>
<feature type="transmembrane region" description="Helical" evidence="2">
    <location>
        <begin position="86"/>
        <end position="110"/>
    </location>
</feature>
<keyword evidence="2" id="KW-0472">Membrane</keyword>
<accession>A0A8H7S1Q1</accession>
<feature type="transmembrane region" description="Helical" evidence="2">
    <location>
        <begin position="149"/>
        <end position="175"/>
    </location>
</feature>
<organism evidence="4 5">
    <name type="scientific">Circinella minor</name>
    <dbReference type="NCBI Taxonomy" id="1195481"/>
    <lineage>
        <taxon>Eukaryota</taxon>
        <taxon>Fungi</taxon>
        <taxon>Fungi incertae sedis</taxon>
        <taxon>Mucoromycota</taxon>
        <taxon>Mucoromycotina</taxon>
        <taxon>Mucoromycetes</taxon>
        <taxon>Mucorales</taxon>
        <taxon>Lichtheimiaceae</taxon>
        <taxon>Circinella</taxon>
    </lineage>
</organism>
<feature type="transmembrane region" description="Helical" evidence="2">
    <location>
        <begin position="228"/>
        <end position="250"/>
    </location>
</feature>
<reference evidence="4 5" key="1">
    <citation type="submission" date="2020-12" db="EMBL/GenBank/DDBJ databases">
        <title>Metabolic potential, ecology and presence of endohyphal bacteria is reflected in genomic diversity of Mucoromycotina.</title>
        <authorList>
            <person name="Muszewska A."/>
            <person name="Okrasinska A."/>
            <person name="Steczkiewicz K."/>
            <person name="Drgas O."/>
            <person name="Orlowska M."/>
            <person name="Perlinska-Lenart U."/>
            <person name="Aleksandrzak-Piekarczyk T."/>
            <person name="Szatraj K."/>
            <person name="Zielenkiewicz U."/>
            <person name="Pilsyk S."/>
            <person name="Malc E."/>
            <person name="Mieczkowski P."/>
            <person name="Kruszewska J.S."/>
            <person name="Biernat P."/>
            <person name="Pawlowska J."/>
        </authorList>
    </citation>
    <scope>NUCLEOTIDE SEQUENCE [LARGE SCALE GENOMIC DNA]</scope>
    <source>
        <strain evidence="4 5">CBS 142.35</strain>
    </source>
</reference>
<keyword evidence="2" id="KW-0812">Transmembrane</keyword>
<feature type="region of interest" description="Disordered" evidence="1">
    <location>
        <begin position="405"/>
        <end position="426"/>
    </location>
</feature>
<gene>
    <name evidence="4" type="ORF">INT45_009708</name>
</gene>
<proteinExistence type="predicted"/>
<feature type="transmembrane region" description="Helical" evidence="2">
    <location>
        <begin position="187"/>
        <end position="208"/>
    </location>
</feature>
<feature type="transmembrane region" description="Helical" evidence="2">
    <location>
        <begin position="45"/>
        <end position="66"/>
    </location>
</feature>
<feature type="region of interest" description="Disordered" evidence="1">
    <location>
        <begin position="720"/>
        <end position="753"/>
    </location>
</feature>
<dbReference type="EMBL" id="JAEPRB010000120">
    <property type="protein sequence ID" value="KAG2221050.1"/>
    <property type="molecule type" value="Genomic_DNA"/>
</dbReference>
<protein>
    <recommendedName>
        <fullName evidence="3">MHYT domain-containing protein</fullName>
    </recommendedName>
</protein>
<feature type="transmembrane region" description="Helical" evidence="2">
    <location>
        <begin position="12"/>
        <end position="33"/>
    </location>
</feature>
<dbReference type="Proteomes" id="UP000646827">
    <property type="component" value="Unassembled WGS sequence"/>
</dbReference>
<dbReference type="PANTHER" id="PTHR35152">
    <property type="entry name" value="DOMAIN SIGNALLING PROTEIN, PUTATIVE (AFU_ORTHOLOGUE AFUA_5G11310)-RELATED"/>
    <property type="match status" value="1"/>
</dbReference>
<dbReference type="OrthoDB" id="264015at2759"/>
<evidence type="ECO:0000256" key="2">
    <source>
        <dbReference type="SAM" id="Phobius"/>
    </source>
</evidence>
<keyword evidence="2" id="KW-1133">Transmembrane helix</keyword>
<feature type="region of interest" description="Disordered" evidence="1">
    <location>
        <begin position="477"/>
        <end position="503"/>
    </location>
</feature>
<evidence type="ECO:0000256" key="1">
    <source>
        <dbReference type="SAM" id="MobiDB-lite"/>
    </source>
</evidence>
<feature type="compositionally biased region" description="Low complexity" evidence="1">
    <location>
        <begin position="932"/>
        <end position="945"/>
    </location>
</feature>
<feature type="compositionally biased region" description="Low complexity" evidence="1">
    <location>
        <begin position="582"/>
        <end position="592"/>
    </location>
</feature>
<feature type="region of interest" description="Disordered" evidence="1">
    <location>
        <begin position="578"/>
        <end position="608"/>
    </location>
</feature>
<dbReference type="Pfam" id="PF03707">
    <property type="entry name" value="MHYT"/>
    <property type="match status" value="2"/>
</dbReference>
<evidence type="ECO:0000313" key="4">
    <source>
        <dbReference type="EMBL" id="KAG2221050.1"/>
    </source>
</evidence>
<feature type="region of interest" description="Disordered" evidence="1">
    <location>
        <begin position="930"/>
        <end position="951"/>
    </location>
</feature>
<dbReference type="AlphaFoldDB" id="A0A8H7S1Q1"/>
<evidence type="ECO:0000313" key="5">
    <source>
        <dbReference type="Proteomes" id="UP000646827"/>
    </source>
</evidence>
<feature type="compositionally biased region" description="Polar residues" evidence="1">
    <location>
        <begin position="412"/>
        <end position="426"/>
    </location>
</feature>
<name>A0A8H7S1Q1_9FUNG</name>
<feature type="compositionally biased region" description="Polar residues" evidence="1">
    <location>
        <begin position="720"/>
        <end position="733"/>
    </location>
</feature>
<dbReference type="PROSITE" id="PS50924">
    <property type="entry name" value="MHYT"/>
    <property type="match status" value="1"/>
</dbReference>
<feature type="transmembrane region" description="Helical" evidence="2">
    <location>
        <begin position="117"/>
        <end position="137"/>
    </location>
</feature>
<feature type="compositionally biased region" description="Polar residues" evidence="1">
    <location>
        <begin position="477"/>
        <end position="492"/>
    </location>
</feature>
<sequence>MAVVLVEQYFHVGIIVVSFVVAVVGAMTTLELLTQRTHYKGKYNWFLLLSAAFCMGGVAIWSMHFIGNNCLTLTIPGDNGKYQLAYAPGFTLVSLVVSIICTFFAFAFVGVTEEAKLIRIVPSGILAGSGIALMHYLGQFAVKFFIARYKIPFVIGAIIIAIVAVTVALYIFFKLREQWANRWYKRLGCAFLMGVAVCGMHYTAMAGTDYIAPSNTAVAPVPALSNTGLIGIISAVVIVGCAILFYVVVFRHRDSLVSSRSTNATSIQTEKIRRRLVLDSVIFDNKGKILVRVDGLLPMRTVMNDMSSHITESFSVSHPLFFRFFEATTQWSRHPNIESYNDPILQQYMEAAQELANDLKLGSVTNLGILFDSVLHAPAPIQKKSRHRLFPSIIKRSSSATIKLLSRKATPSRPSTPSTEHTGVNPHSSMQMLFDHNQPELVPPGSTSAQQATVPGTTNSGDYTQFDVELGIPISSSATSIQDEKQTSSSTAGLRGGASPVNESDDEHILLVRKIGSDKELAVKLLSQGFRFADPVFIARIMGAKLNLPAEHMLSHFRDMMSMVESTHMNMPTSVKISADGNNTSNNHNSTHMSPGTPPQSPLSSFTSTRSLSIPFSNNQLQDGVYVGLLALVEEKHHNHHHSPHPRQQQPIVDFSSMGTNELEILVDKNRHFSFPVVPLQYEDDQQHITQLGREEKSCVYNLQGQSMLAVSMLDSQLPHETTTVDSGQSSAPILQHQRKNSSSNNSTATTHAHNPSIAAISSSLFSPATIMAGIGAPSPAQQTAQIRRFIKALGKSCRSLVQTSNYGKLLGTGARLHAEVLEIPPFTLTPGPCELILFRTLITIPGTQTAINQTPSEPIKCIPLKLYKSFAYHVTDQAIELYRQTNILKRSSTQHSLPGPLRSSSRKKFPQLVETGTTSIVETFASKRYNSSGSTSPSLSSSDSTIERGQASSSAVELPIMVNLMPTQARFLWLDLMIEETLQANKAHNHHRR</sequence>
<comment type="caution">
    <text evidence="4">The sequence shown here is derived from an EMBL/GenBank/DDBJ whole genome shotgun (WGS) entry which is preliminary data.</text>
</comment>
<feature type="compositionally biased region" description="Low complexity" evidence="1">
    <location>
        <begin position="741"/>
        <end position="753"/>
    </location>
</feature>